<dbReference type="RefSeq" id="WP_258790527.1">
    <property type="nucleotide sequence ID" value="NZ_JANUGQ010000032.1"/>
</dbReference>
<feature type="region of interest" description="Disordered" evidence="2">
    <location>
        <begin position="1"/>
        <end position="21"/>
    </location>
</feature>
<accession>A0ABT2CP38</accession>
<sequence>MPNGTSASTPHSNSPSVVPAAPVNNPLPDCLVASFPSHPRRVDHARRLTALHLRAASPLSPDVHHTVQLLVSELVTNAIVHGSGPSVTFSLACCSSVVRVEVDDHSSTPGSPVVKCPAPEAESGRGMVLVDTLATAWGRKGTCTWCTVAVR</sequence>
<evidence type="ECO:0000259" key="3">
    <source>
        <dbReference type="Pfam" id="PF13581"/>
    </source>
</evidence>
<feature type="domain" description="Histidine kinase/HSP90-like ATPase" evidence="3">
    <location>
        <begin position="35"/>
        <end position="137"/>
    </location>
</feature>
<keyword evidence="5" id="KW-1185">Reference proteome</keyword>
<dbReference type="PANTHER" id="PTHR35526">
    <property type="entry name" value="ANTI-SIGMA-F FACTOR RSBW-RELATED"/>
    <property type="match status" value="1"/>
</dbReference>
<keyword evidence="4" id="KW-0067">ATP-binding</keyword>
<keyword evidence="4" id="KW-0547">Nucleotide-binding</keyword>
<dbReference type="Proteomes" id="UP001431313">
    <property type="component" value="Unassembled WGS sequence"/>
</dbReference>
<dbReference type="Pfam" id="PF13581">
    <property type="entry name" value="HATPase_c_2"/>
    <property type="match status" value="1"/>
</dbReference>
<dbReference type="GO" id="GO:0005524">
    <property type="term" value="F:ATP binding"/>
    <property type="evidence" value="ECO:0007669"/>
    <property type="project" value="UniProtKB-KW"/>
</dbReference>
<name>A0ABT2CP38_9ACTN</name>
<dbReference type="InterPro" id="IPR036890">
    <property type="entry name" value="HATPase_C_sf"/>
</dbReference>
<comment type="caution">
    <text evidence="4">The sequence shown here is derived from an EMBL/GenBank/DDBJ whole genome shotgun (WGS) entry which is preliminary data.</text>
</comment>
<organism evidence="4 5">
    <name type="scientific">Streptomyces pyxinae</name>
    <dbReference type="NCBI Taxonomy" id="2970734"/>
    <lineage>
        <taxon>Bacteria</taxon>
        <taxon>Bacillati</taxon>
        <taxon>Actinomycetota</taxon>
        <taxon>Actinomycetes</taxon>
        <taxon>Kitasatosporales</taxon>
        <taxon>Streptomycetaceae</taxon>
        <taxon>Streptomyces</taxon>
    </lineage>
</organism>
<reference evidence="4" key="1">
    <citation type="submission" date="2022-08" db="EMBL/GenBank/DDBJ databases">
        <authorList>
            <person name="Somphong A."/>
            <person name="Phongsopitanun W."/>
        </authorList>
    </citation>
    <scope>NUCLEOTIDE SEQUENCE</scope>
    <source>
        <strain evidence="4">LP05-1</strain>
    </source>
</reference>
<evidence type="ECO:0000256" key="2">
    <source>
        <dbReference type="SAM" id="MobiDB-lite"/>
    </source>
</evidence>
<feature type="compositionally biased region" description="Low complexity" evidence="2">
    <location>
        <begin position="12"/>
        <end position="21"/>
    </location>
</feature>
<dbReference type="SUPFAM" id="SSF55874">
    <property type="entry name" value="ATPase domain of HSP90 chaperone/DNA topoisomerase II/histidine kinase"/>
    <property type="match status" value="1"/>
</dbReference>
<evidence type="ECO:0000313" key="4">
    <source>
        <dbReference type="EMBL" id="MCS0639194.1"/>
    </source>
</evidence>
<dbReference type="PANTHER" id="PTHR35526:SF3">
    <property type="entry name" value="ANTI-SIGMA-F FACTOR RSBW"/>
    <property type="match status" value="1"/>
</dbReference>
<keyword evidence="1" id="KW-0808">Transferase</keyword>
<gene>
    <name evidence="4" type="ORF">NX801_26840</name>
</gene>
<dbReference type="CDD" id="cd16936">
    <property type="entry name" value="HATPase_RsbW-like"/>
    <property type="match status" value="1"/>
</dbReference>
<dbReference type="InterPro" id="IPR003594">
    <property type="entry name" value="HATPase_dom"/>
</dbReference>
<proteinExistence type="predicted"/>
<evidence type="ECO:0000313" key="5">
    <source>
        <dbReference type="Proteomes" id="UP001431313"/>
    </source>
</evidence>
<evidence type="ECO:0000256" key="1">
    <source>
        <dbReference type="ARBA" id="ARBA00022527"/>
    </source>
</evidence>
<dbReference type="InterPro" id="IPR050267">
    <property type="entry name" value="Anti-sigma-factor_SerPK"/>
</dbReference>
<feature type="compositionally biased region" description="Polar residues" evidence="2">
    <location>
        <begin position="1"/>
        <end position="11"/>
    </location>
</feature>
<keyword evidence="1" id="KW-0418">Kinase</keyword>
<dbReference type="Gene3D" id="3.30.565.10">
    <property type="entry name" value="Histidine kinase-like ATPase, C-terminal domain"/>
    <property type="match status" value="1"/>
</dbReference>
<protein>
    <submittedName>
        <fullName evidence="4">ATP-binding protein</fullName>
    </submittedName>
</protein>
<dbReference type="EMBL" id="JANUGQ010000032">
    <property type="protein sequence ID" value="MCS0639194.1"/>
    <property type="molecule type" value="Genomic_DNA"/>
</dbReference>
<keyword evidence="1" id="KW-0723">Serine/threonine-protein kinase</keyword>